<reference evidence="2 3" key="1">
    <citation type="submission" date="2019-03" db="EMBL/GenBank/DDBJ databases">
        <title>Genomic Encyclopedia of Archaeal and Bacterial Type Strains, Phase II (KMG-II): from individual species to whole genera.</title>
        <authorList>
            <person name="Goeker M."/>
        </authorList>
    </citation>
    <scope>NUCLEOTIDE SEQUENCE [LARGE SCALE GENOMIC DNA]</scope>
    <source>
        <strain evidence="2 3">RL-C</strain>
    </source>
</reference>
<evidence type="ECO:0000313" key="2">
    <source>
        <dbReference type="EMBL" id="TCN73018.1"/>
    </source>
</evidence>
<sequence>MRKAAFSILFALLVAGCLAQQKASSIYQWSKLGDVGDASEVNAGYGLGVASPFAGVVNGRLVVAGGCNFPGKAAADGGTKAYYDDVYVFDLKGKSRTAQKLSLKLPAALAYGASVQIPSGVVFLGGRNDSIYSRKVLHLSWDSAKGSIAISYLPDLPVGKALFGATYSDRKIYVVGAEAVSPYQKVFLVYDFRNPKKGWTRLPDYPGVARTLPAVVAQSNGDEVQVYMFFGATANGASPYILDSYMAYSIKSRSWAEGGKTLFNGKPICFYGGDAFSSGTNDILFIGGVNVDVFRTEVQRRATAKVSPDKQLVDSLKAVSDAYMRADRSFYRFNSKVMAFSLLTNTWTELQDAPYGGITGEEVVVDGKTIFVVSGEIKPGIRTPDVYKGLLKRIK</sequence>
<feature type="signal peptide" evidence="1">
    <location>
        <begin position="1"/>
        <end position="19"/>
    </location>
</feature>
<dbReference type="AlphaFoldDB" id="A0A4R2EWG2"/>
<dbReference type="Gene3D" id="2.120.10.80">
    <property type="entry name" value="Kelch-type beta propeller"/>
    <property type="match status" value="2"/>
</dbReference>
<dbReference type="SUPFAM" id="SSF117281">
    <property type="entry name" value="Kelch motif"/>
    <property type="match status" value="1"/>
</dbReference>
<protein>
    <submittedName>
        <fullName evidence="2">Cyclically-permuted mutarotase family protein</fullName>
    </submittedName>
</protein>
<dbReference type="PROSITE" id="PS51257">
    <property type="entry name" value="PROKAR_LIPOPROTEIN"/>
    <property type="match status" value="1"/>
</dbReference>
<dbReference type="InterPro" id="IPR015915">
    <property type="entry name" value="Kelch-typ_b-propeller"/>
</dbReference>
<dbReference type="Pfam" id="PF24996">
    <property type="entry name" value="NANM"/>
    <property type="match status" value="2"/>
</dbReference>
<comment type="caution">
    <text evidence="2">The sequence shown here is derived from an EMBL/GenBank/DDBJ whole genome shotgun (WGS) entry which is preliminary data.</text>
</comment>
<evidence type="ECO:0000313" key="3">
    <source>
        <dbReference type="Proteomes" id="UP000294830"/>
    </source>
</evidence>
<accession>A0A4R2EWG2</accession>
<dbReference type="NCBIfam" id="TIGR03548">
    <property type="entry name" value="mutarot_permut"/>
    <property type="match status" value="1"/>
</dbReference>
<keyword evidence="1" id="KW-0732">Signal</keyword>
<dbReference type="InterPro" id="IPR056734">
    <property type="entry name" value="NANM"/>
</dbReference>
<name>A0A4R2EWG2_9BACT</name>
<gene>
    <name evidence="2" type="ORF">CLV25_101236</name>
</gene>
<proteinExistence type="predicted"/>
<organism evidence="2 3">
    <name type="scientific">Acetobacteroides hydrogenigenes</name>
    <dbReference type="NCBI Taxonomy" id="979970"/>
    <lineage>
        <taxon>Bacteria</taxon>
        <taxon>Pseudomonadati</taxon>
        <taxon>Bacteroidota</taxon>
        <taxon>Bacteroidia</taxon>
        <taxon>Bacteroidales</taxon>
        <taxon>Rikenellaceae</taxon>
        <taxon>Acetobacteroides</taxon>
    </lineage>
</organism>
<dbReference type="EMBL" id="SLWB01000001">
    <property type="protein sequence ID" value="TCN73018.1"/>
    <property type="molecule type" value="Genomic_DNA"/>
</dbReference>
<dbReference type="InterPro" id="IPR019937">
    <property type="entry name" value="Cycl-permuted_mutarotase"/>
</dbReference>
<dbReference type="RefSeq" id="WP_131837804.1">
    <property type="nucleotide sequence ID" value="NZ_SLWB01000001.1"/>
</dbReference>
<dbReference type="OrthoDB" id="9803597at2"/>
<keyword evidence="3" id="KW-1185">Reference proteome</keyword>
<feature type="chain" id="PRO_5020995202" evidence="1">
    <location>
        <begin position="20"/>
        <end position="395"/>
    </location>
</feature>
<evidence type="ECO:0000256" key="1">
    <source>
        <dbReference type="SAM" id="SignalP"/>
    </source>
</evidence>
<dbReference type="Proteomes" id="UP000294830">
    <property type="component" value="Unassembled WGS sequence"/>
</dbReference>